<proteinExistence type="predicted"/>
<reference evidence="3" key="1">
    <citation type="submission" date="2015-10" db="EMBL/GenBank/DDBJ databases">
        <authorList>
            <person name="Luecker S."/>
            <person name="Luecker S."/>
        </authorList>
    </citation>
    <scope>NUCLEOTIDE SEQUENCE [LARGE SCALE GENOMIC DNA]</scope>
</reference>
<dbReference type="EMBL" id="CZPZ01000016">
    <property type="protein sequence ID" value="CUS36410.1"/>
    <property type="molecule type" value="Genomic_DNA"/>
</dbReference>
<protein>
    <recommendedName>
        <fullName evidence="1">DUF4340 domain-containing protein</fullName>
    </recommendedName>
</protein>
<evidence type="ECO:0000313" key="3">
    <source>
        <dbReference type="Proteomes" id="UP000198736"/>
    </source>
</evidence>
<keyword evidence="3" id="KW-1185">Reference proteome</keyword>
<evidence type="ECO:0000259" key="1">
    <source>
        <dbReference type="Pfam" id="PF14238"/>
    </source>
</evidence>
<dbReference type="RefSeq" id="WP_090897994.1">
    <property type="nucleotide sequence ID" value="NZ_CZPZ01000016.1"/>
</dbReference>
<dbReference type="OrthoDB" id="9768990at2"/>
<evidence type="ECO:0000313" key="2">
    <source>
        <dbReference type="EMBL" id="CUS36410.1"/>
    </source>
</evidence>
<dbReference type="STRING" id="1742973.COMA2_230019"/>
<dbReference type="Proteomes" id="UP000198736">
    <property type="component" value="Unassembled WGS sequence"/>
</dbReference>
<feature type="domain" description="DUF4340" evidence="1">
    <location>
        <begin position="72"/>
        <end position="247"/>
    </location>
</feature>
<dbReference type="InterPro" id="IPR025641">
    <property type="entry name" value="DUF4340"/>
</dbReference>
<dbReference type="Pfam" id="PF14238">
    <property type="entry name" value="DUF4340"/>
    <property type="match status" value="1"/>
</dbReference>
<accession>A0A0S4LI70</accession>
<gene>
    <name evidence="2" type="ORF">COMA2_230019</name>
</gene>
<name>A0A0S4LI70_9BACT</name>
<dbReference type="AlphaFoldDB" id="A0A0S4LI70"/>
<sequence>MTRYWPTLLMFLLLAGLGTYLYLVELPAEQREEKQERAQKQLLPFPDTAITGLSITTAQGPIEFKLTEPGKWSIVAPLQTDADQREVQALIRALVTGAVTRTVEEQATQLAAFGLEQPVTTLTVTAGTQQETISIGDSGPLSNTLYVLRASDRSVLLTNLAPKNFINRSLMTFRRKELLRFVQNDIERVRLTYATTEIVLYNMAKDKPKPLWKIRYPIEAEADQNEVRSLMFRLEDLKALGIIDPGPERDTIAKTLTTPKLKITLHTAAGDQSVRLYQPDPQSGEAIAETTADGPLYRINPALIRDLTKELFTLQDKRLLGLDYTDIAMLSVKTREHQYVLINQTGEWVLEDQPHEKISQEAADLFVSRVANLPAEERVMKQSAPLAPYGLLAPAAEFVATGKDGKTMGKLTLGNKAGNLLYASGQRLQGVFQVRPDLLTQIPSKTELLAKSQGTSETGR</sequence>
<organism evidence="2 3">
    <name type="scientific">Candidatus Nitrospira nitrificans</name>
    <dbReference type="NCBI Taxonomy" id="1742973"/>
    <lineage>
        <taxon>Bacteria</taxon>
        <taxon>Pseudomonadati</taxon>
        <taxon>Nitrospirota</taxon>
        <taxon>Nitrospiria</taxon>
        <taxon>Nitrospirales</taxon>
        <taxon>Nitrospiraceae</taxon>
        <taxon>Nitrospira</taxon>
    </lineage>
</organism>